<dbReference type="InterPro" id="IPR011990">
    <property type="entry name" value="TPR-like_helical_dom_sf"/>
</dbReference>
<feature type="region of interest" description="Disordered" evidence="8">
    <location>
        <begin position="1"/>
        <end position="94"/>
    </location>
</feature>
<evidence type="ECO:0000256" key="3">
    <source>
        <dbReference type="ARBA" id="ARBA00022737"/>
    </source>
</evidence>
<name>A0A9W8DRU6_9FUNG</name>
<reference evidence="10" key="1">
    <citation type="submission" date="2022-07" db="EMBL/GenBank/DDBJ databases">
        <title>Phylogenomic reconstructions and comparative analyses of Kickxellomycotina fungi.</title>
        <authorList>
            <person name="Reynolds N.K."/>
            <person name="Stajich J.E."/>
            <person name="Barry K."/>
            <person name="Grigoriev I.V."/>
            <person name="Crous P."/>
            <person name="Smith M.E."/>
        </authorList>
    </citation>
    <scope>NUCLEOTIDE SEQUENCE</scope>
    <source>
        <strain evidence="10">NBRC 100468</strain>
    </source>
</reference>
<protein>
    <submittedName>
        <fullName evidence="10">U4/U6 x U5 tri-snRNP complex subunit Prp1</fullName>
    </submittedName>
</protein>
<feature type="compositionally biased region" description="Basic and acidic residues" evidence="8">
    <location>
        <begin position="61"/>
        <end position="71"/>
    </location>
</feature>
<dbReference type="InterPro" id="IPR045075">
    <property type="entry name" value="Syf1-like"/>
</dbReference>
<dbReference type="Pfam" id="PF13428">
    <property type="entry name" value="TPR_14"/>
    <property type="match status" value="1"/>
</dbReference>
<dbReference type="SMART" id="SM00386">
    <property type="entry name" value="HAT"/>
    <property type="match status" value="12"/>
</dbReference>
<dbReference type="PANTHER" id="PTHR11246:SF1">
    <property type="entry name" value="PRE-MRNA-PROCESSING FACTOR 6"/>
    <property type="match status" value="1"/>
</dbReference>
<dbReference type="AlphaFoldDB" id="A0A9W8DRU6"/>
<dbReference type="SUPFAM" id="SSF48452">
    <property type="entry name" value="TPR-like"/>
    <property type="match status" value="4"/>
</dbReference>
<evidence type="ECO:0000256" key="7">
    <source>
        <dbReference type="SAM" id="Coils"/>
    </source>
</evidence>
<organism evidence="10 11">
    <name type="scientific">Mycoemilia scoparia</name>
    <dbReference type="NCBI Taxonomy" id="417184"/>
    <lineage>
        <taxon>Eukaryota</taxon>
        <taxon>Fungi</taxon>
        <taxon>Fungi incertae sedis</taxon>
        <taxon>Zoopagomycota</taxon>
        <taxon>Kickxellomycotina</taxon>
        <taxon>Kickxellomycetes</taxon>
        <taxon>Kickxellales</taxon>
        <taxon>Kickxellaceae</taxon>
        <taxon>Mycoemilia</taxon>
    </lineage>
</organism>
<proteinExistence type="predicted"/>
<dbReference type="EMBL" id="JANBPU010000016">
    <property type="protein sequence ID" value="KAJ1920243.1"/>
    <property type="molecule type" value="Genomic_DNA"/>
</dbReference>
<dbReference type="Proteomes" id="UP001150538">
    <property type="component" value="Unassembled WGS sequence"/>
</dbReference>
<comment type="caution">
    <text evidence="10">The sequence shown here is derived from an EMBL/GenBank/DDBJ whole genome shotgun (WGS) entry which is preliminary data.</text>
</comment>
<dbReference type="InterPro" id="IPR010491">
    <property type="entry name" value="PRP1_N"/>
</dbReference>
<evidence type="ECO:0000256" key="8">
    <source>
        <dbReference type="SAM" id="MobiDB-lite"/>
    </source>
</evidence>
<dbReference type="FunFam" id="1.25.40.10:FF:000256">
    <property type="entry name" value="Probable pre-mRNA splicing factor prp1"/>
    <property type="match status" value="1"/>
</dbReference>
<gene>
    <name evidence="10" type="primary">prp1</name>
    <name evidence="10" type="ORF">H4219_001476</name>
</gene>
<keyword evidence="4" id="KW-0508">mRNA splicing</keyword>
<dbReference type="SMART" id="SM00028">
    <property type="entry name" value="TPR"/>
    <property type="match status" value="2"/>
</dbReference>
<feature type="repeat" description="TPR" evidence="6">
    <location>
        <begin position="778"/>
        <end position="811"/>
    </location>
</feature>
<dbReference type="Pfam" id="PF13181">
    <property type="entry name" value="TPR_8"/>
    <property type="match status" value="1"/>
</dbReference>
<dbReference type="PROSITE" id="PS50005">
    <property type="entry name" value="TPR"/>
    <property type="match status" value="1"/>
</dbReference>
<dbReference type="GO" id="GO:0000244">
    <property type="term" value="P:spliceosomal tri-snRNP complex assembly"/>
    <property type="evidence" value="ECO:0007669"/>
    <property type="project" value="TreeGrafter"/>
</dbReference>
<keyword evidence="7" id="KW-0175">Coiled coil</keyword>
<feature type="domain" description="PRP1 splicing factor N-terminal" evidence="9">
    <location>
        <begin position="13"/>
        <end position="159"/>
    </location>
</feature>
<accession>A0A9W8DRU6</accession>
<keyword evidence="3" id="KW-0677">Repeat</keyword>
<feature type="coiled-coil region" evidence="7">
    <location>
        <begin position="95"/>
        <end position="124"/>
    </location>
</feature>
<evidence type="ECO:0000256" key="2">
    <source>
        <dbReference type="ARBA" id="ARBA00022664"/>
    </source>
</evidence>
<evidence type="ECO:0000313" key="11">
    <source>
        <dbReference type="Proteomes" id="UP001150538"/>
    </source>
</evidence>
<evidence type="ECO:0000256" key="1">
    <source>
        <dbReference type="ARBA" id="ARBA00004123"/>
    </source>
</evidence>
<dbReference type="PANTHER" id="PTHR11246">
    <property type="entry name" value="PRE-MRNA SPLICING FACTOR"/>
    <property type="match status" value="1"/>
</dbReference>
<evidence type="ECO:0000256" key="4">
    <source>
        <dbReference type="ARBA" id="ARBA00023187"/>
    </source>
</evidence>
<evidence type="ECO:0000256" key="5">
    <source>
        <dbReference type="ARBA" id="ARBA00023242"/>
    </source>
</evidence>
<keyword evidence="11" id="KW-1185">Reference proteome</keyword>
<evidence type="ECO:0000259" key="9">
    <source>
        <dbReference type="Pfam" id="PF06424"/>
    </source>
</evidence>
<dbReference type="OrthoDB" id="440128at2759"/>
<dbReference type="InterPro" id="IPR019734">
    <property type="entry name" value="TPR_rpt"/>
</dbReference>
<evidence type="ECO:0000313" key="10">
    <source>
        <dbReference type="EMBL" id="KAJ1920243.1"/>
    </source>
</evidence>
<sequence length="874" mass="98366">MLQPDKNFLGKPAPPNYVAGLGRGATGFTTRTDIGPARESGLADKLPGQERGDGDLGGDGRGGDDSGRFQDPDDDTGLFNTGPYEQDDEEADQIWESIEQQMDERRKKRREAQEKENIEQMKEQNPVISEQFTDLKRQLSHLSEGEWMAIPEATNISGKRRKKEPKMERFSAVPDSLLLADFREIGKARDKVLEIKLDQAGGDSVSGKTTIDPRGYLTSLNSSVVMTASDIGDIQKARQLLKSVTMTNPKHAPGWIAAARLEKLAGKMGTARSIIAKGCEECPKNEDIWMEASQLNTKENAKVILASAVRHLPKSVPIWLAASELEDDVKSKRRVFRRGLEFIPTSVQLWKAAISIEEPENAKVLLSRSVELIPASVDLWLALAKLETYENAQKVLNKARAAVPTSHEIWFAAAQLEEQQGHNERVYKIIHRAVLTLAKKGIVFDRERWLNEAVEMEERGYLEVCRSIIRAVANVDLEEENKADVWISEAERQQEKGHIECSRALFALALTEYPSDPDIWMSAAILEQNSGTLKTLIELLERAVKECPQDDNLWLMMAKTKWRRANDLDGARSTLMEALKANPDSESIWLAAVKIEVTEREYPRAQKLLQSTRKTLTDSAKVWMKSAVLERNLGNNEEAYSLVTQALEKWQDFPKLWMIKAQLEDKVAARATLSKAVKMCPDCIPLWCMSARLEPSIKARAILERCRVRNPKSDELWLESIAVERQAGNDANARTLLNQALRECPSSGLLWSEAIQSEKPQGRKSKSADAMKHCEKNAYVVCSVGRLLWQESKIDKAKRWFEKAVEYDPSWGDGWGYLYKFESTEAGTNPDSVIERCIKAEPRYGKVWQAVAKDPANFELDTKHILLLVASKLD</sequence>
<dbReference type="GO" id="GO:0046540">
    <property type="term" value="C:U4/U6 x U5 tri-snRNP complex"/>
    <property type="evidence" value="ECO:0007669"/>
    <property type="project" value="TreeGrafter"/>
</dbReference>
<dbReference type="Gene3D" id="1.25.40.10">
    <property type="entry name" value="Tetratricopeptide repeat domain"/>
    <property type="match status" value="4"/>
</dbReference>
<keyword evidence="2" id="KW-0507">mRNA processing</keyword>
<dbReference type="InterPro" id="IPR003107">
    <property type="entry name" value="HAT"/>
</dbReference>
<keyword evidence="5" id="KW-0539">Nucleus</keyword>
<evidence type="ECO:0000256" key="6">
    <source>
        <dbReference type="PROSITE-ProRule" id="PRU00339"/>
    </source>
</evidence>
<comment type="subcellular location">
    <subcellularLocation>
        <location evidence="1">Nucleus</location>
    </subcellularLocation>
</comment>
<keyword evidence="6" id="KW-0802">TPR repeat</keyword>
<dbReference type="Pfam" id="PF06424">
    <property type="entry name" value="PRP1_N"/>
    <property type="match status" value="1"/>
</dbReference>
<dbReference type="GO" id="GO:0071013">
    <property type="term" value="C:catalytic step 2 spliceosome"/>
    <property type="evidence" value="ECO:0007669"/>
    <property type="project" value="TreeGrafter"/>
</dbReference>